<protein>
    <submittedName>
        <fullName evidence="4">Glycosyltransferase</fullName>
    </submittedName>
</protein>
<comment type="caution">
    <text evidence="4">The sequence shown here is derived from an EMBL/GenBank/DDBJ whole genome shotgun (WGS) entry which is preliminary data.</text>
</comment>
<dbReference type="InterPro" id="IPR028098">
    <property type="entry name" value="Glyco_trans_4-like_N"/>
</dbReference>
<dbReference type="SUPFAM" id="SSF53756">
    <property type="entry name" value="UDP-Glycosyltransferase/glycogen phosphorylase"/>
    <property type="match status" value="1"/>
</dbReference>
<dbReference type="AlphaFoldDB" id="A0A3N3DTH9"/>
<dbReference type="Proteomes" id="UP000278792">
    <property type="component" value="Unassembled WGS sequence"/>
</dbReference>
<evidence type="ECO:0000313" key="4">
    <source>
        <dbReference type="EMBL" id="ROV57659.1"/>
    </source>
</evidence>
<dbReference type="EMBL" id="RKIK01000126">
    <property type="protein sequence ID" value="ROV57659.1"/>
    <property type="molecule type" value="Genomic_DNA"/>
</dbReference>
<dbReference type="CDD" id="cd03801">
    <property type="entry name" value="GT4_PimA-like"/>
    <property type="match status" value="1"/>
</dbReference>
<reference evidence="4 5" key="1">
    <citation type="submission" date="2018-11" db="EMBL/GenBank/DDBJ databases">
        <title>Vibrio ponticus strain CAIM 1751 pathogenic for the snapper Lutjanus guttatus.</title>
        <authorList>
            <person name="Soto-Rodriguez S."/>
            <person name="Lozano-Olvera R."/>
            <person name="Gomez-Gil B."/>
        </authorList>
    </citation>
    <scope>NUCLEOTIDE SEQUENCE [LARGE SCALE GENOMIC DNA]</scope>
    <source>
        <strain evidence="4 5">CAIM 1751</strain>
    </source>
</reference>
<dbReference type="Gene3D" id="3.40.50.2000">
    <property type="entry name" value="Glycogen Phosphorylase B"/>
    <property type="match status" value="2"/>
</dbReference>
<organism evidence="4 5">
    <name type="scientific">Vibrio ponticus</name>
    <dbReference type="NCBI Taxonomy" id="265668"/>
    <lineage>
        <taxon>Bacteria</taxon>
        <taxon>Pseudomonadati</taxon>
        <taxon>Pseudomonadota</taxon>
        <taxon>Gammaproteobacteria</taxon>
        <taxon>Vibrionales</taxon>
        <taxon>Vibrionaceae</taxon>
        <taxon>Vibrio</taxon>
    </lineage>
</organism>
<dbReference type="PANTHER" id="PTHR46401:SF2">
    <property type="entry name" value="GLYCOSYLTRANSFERASE WBBK-RELATED"/>
    <property type="match status" value="1"/>
</dbReference>
<name>A0A3N3DTH9_9VIBR</name>
<dbReference type="Pfam" id="PF00534">
    <property type="entry name" value="Glycos_transf_1"/>
    <property type="match status" value="1"/>
</dbReference>
<evidence type="ECO:0000256" key="1">
    <source>
        <dbReference type="ARBA" id="ARBA00022679"/>
    </source>
</evidence>
<gene>
    <name evidence="4" type="ORF">EGH82_22050</name>
</gene>
<sequence length="372" mass="41846">MSKVDNMRDHKIAFIGGRGLFSSYGGVENATREIAKELSKRENLRVHVYGVEGESDEVFELGENLYSTEIKRFIYEKLGQHGYILACVFHAIFSLRPTTVLIFASGPCIFTPLLRICGIKVVTSIRGMDSERDKWGRVSRGILQLGEYCAWKFSTHFTANSKKIVSAFETRRRDGHFIPNGCNAISGTDVSQLSQYQVSENGYLLFAARLDPVKRLHLLLEAHSTLPNEERLPLIIAGGNCQSEEYEATLKSYQSDKVIFIGHVSSAELAPLMKYCRAFILPSVIEGMSNSLLSAMANGKAIITADIEENRDVVELDDALFEKDNLELLKQKLQRVCTDQQFCKELGDSLEQLAKQKYSWKSTADKFYQLAI</sequence>
<dbReference type="RefSeq" id="WP_123783714.1">
    <property type="nucleotide sequence ID" value="NZ_RKIK01000126.1"/>
</dbReference>
<evidence type="ECO:0000259" key="2">
    <source>
        <dbReference type="Pfam" id="PF00534"/>
    </source>
</evidence>
<evidence type="ECO:0000313" key="5">
    <source>
        <dbReference type="Proteomes" id="UP000278792"/>
    </source>
</evidence>
<dbReference type="PANTHER" id="PTHR46401">
    <property type="entry name" value="GLYCOSYLTRANSFERASE WBBK-RELATED"/>
    <property type="match status" value="1"/>
</dbReference>
<dbReference type="Pfam" id="PF13439">
    <property type="entry name" value="Glyco_transf_4"/>
    <property type="match status" value="1"/>
</dbReference>
<dbReference type="GO" id="GO:0016757">
    <property type="term" value="F:glycosyltransferase activity"/>
    <property type="evidence" value="ECO:0007669"/>
    <property type="project" value="InterPro"/>
</dbReference>
<keyword evidence="1 4" id="KW-0808">Transferase</keyword>
<feature type="domain" description="Glycosyltransferase subfamily 4-like N-terminal" evidence="3">
    <location>
        <begin position="24"/>
        <end position="183"/>
    </location>
</feature>
<proteinExistence type="predicted"/>
<accession>A0A3N3DTH9</accession>
<feature type="domain" description="Glycosyl transferase family 1" evidence="2">
    <location>
        <begin position="200"/>
        <end position="348"/>
    </location>
</feature>
<evidence type="ECO:0000259" key="3">
    <source>
        <dbReference type="Pfam" id="PF13439"/>
    </source>
</evidence>
<dbReference type="InterPro" id="IPR001296">
    <property type="entry name" value="Glyco_trans_1"/>
</dbReference>
<dbReference type="GO" id="GO:0009103">
    <property type="term" value="P:lipopolysaccharide biosynthetic process"/>
    <property type="evidence" value="ECO:0007669"/>
    <property type="project" value="TreeGrafter"/>
</dbReference>